<proteinExistence type="predicted"/>
<dbReference type="InterPro" id="IPR025016">
    <property type="entry name" value="DUF3955"/>
</dbReference>
<dbReference type="RefSeq" id="WP_171358345.1">
    <property type="nucleotide sequence ID" value="NZ_JBEWWM010000014.1"/>
</dbReference>
<accession>A0A7Y3ZC29</accession>
<feature type="domain" description="DUF3955" evidence="2">
    <location>
        <begin position="7"/>
        <end position="63"/>
    </location>
</feature>
<organism evidence="3 4">
    <name type="scientific">Vibrio rotiferianus</name>
    <dbReference type="NCBI Taxonomy" id="190895"/>
    <lineage>
        <taxon>Bacteria</taxon>
        <taxon>Pseudomonadati</taxon>
        <taxon>Pseudomonadota</taxon>
        <taxon>Gammaproteobacteria</taxon>
        <taxon>Vibrionales</taxon>
        <taxon>Vibrionaceae</taxon>
        <taxon>Vibrio</taxon>
    </lineage>
</organism>
<dbReference type="AlphaFoldDB" id="A0A7Y3ZC29"/>
<keyword evidence="1" id="KW-0472">Membrane</keyword>
<evidence type="ECO:0000313" key="3">
    <source>
        <dbReference type="EMBL" id="NOH49295.1"/>
    </source>
</evidence>
<feature type="transmembrane region" description="Helical" evidence="1">
    <location>
        <begin position="7"/>
        <end position="26"/>
    </location>
</feature>
<name>A0A7Y3ZC29_9VIBR</name>
<evidence type="ECO:0000259" key="2">
    <source>
        <dbReference type="Pfam" id="PF13127"/>
    </source>
</evidence>
<evidence type="ECO:0000256" key="1">
    <source>
        <dbReference type="SAM" id="Phobius"/>
    </source>
</evidence>
<dbReference type="Pfam" id="PF13127">
    <property type="entry name" value="DUF3955"/>
    <property type="match status" value="1"/>
</dbReference>
<dbReference type="Proteomes" id="UP000572072">
    <property type="component" value="Unassembled WGS sequence"/>
</dbReference>
<protein>
    <submittedName>
        <fullName evidence="3">DUF3955 domain-containing protein</fullName>
    </submittedName>
</protein>
<reference evidence="3 4" key="1">
    <citation type="submission" date="2019-08" db="EMBL/GenBank/DDBJ databases">
        <title>Draft genome sequencing and comparative genomics of hatchery-associated Vibrios.</title>
        <authorList>
            <person name="Kehlet-Delgado H."/>
            <person name="Mueller R.S."/>
        </authorList>
    </citation>
    <scope>NUCLEOTIDE SEQUENCE [LARGE SCALE GENOMIC DNA]</scope>
    <source>
        <strain evidence="3 4">00-78-3</strain>
    </source>
</reference>
<keyword evidence="1" id="KW-0812">Transmembrane</keyword>
<comment type="caution">
    <text evidence="3">The sequence shown here is derived from an EMBL/GenBank/DDBJ whole genome shotgun (WGS) entry which is preliminary data.</text>
</comment>
<sequence length="67" mass="7913">MHYLKNYWLSITFVLISGLCVLLYRAAPSYIDENGFLVEAFGFIPLSWFFLLLSAIAFLVTYWRNKR</sequence>
<keyword evidence="1" id="KW-1133">Transmembrane helix</keyword>
<gene>
    <name evidence="3" type="ORF">F0262_14675</name>
</gene>
<feature type="transmembrane region" description="Helical" evidence="1">
    <location>
        <begin position="46"/>
        <end position="63"/>
    </location>
</feature>
<dbReference type="EMBL" id="VTYN01000014">
    <property type="protein sequence ID" value="NOH49295.1"/>
    <property type="molecule type" value="Genomic_DNA"/>
</dbReference>
<evidence type="ECO:0000313" key="4">
    <source>
        <dbReference type="Proteomes" id="UP000572072"/>
    </source>
</evidence>